<organism evidence="8 9">
    <name type="scientific">Nitzschia inconspicua</name>
    <dbReference type="NCBI Taxonomy" id="303405"/>
    <lineage>
        <taxon>Eukaryota</taxon>
        <taxon>Sar</taxon>
        <taxon>Stramenopiles</taxon>
        <taxon>Ochrophyta</taxon>
        <taxon>Bacillariophyta</taxon>
        <taxon>Bacillariophyceae</taxon>
        <taxon>Bacillariophycidae</taxon>
        <taxon>Bacillariales</taxon>
        <taxon>Bacillariaceae</taxon>
        <taxon>Nitzschia</taxon>
    </lineage>
</organism>
<reference evidence="8" key="2">
    <citation type="submission" date="2021-04" db="EMBL/GenBank/DDBJ databases">
        <authorList>
            <person name="Podell S."/>
        </authorList>
    </citation>
    <scope>NUCLEOTIDE SEQUENCE</scope>
    <source>
        <strain evidence="8">Hildebrandi</strain>
    </source>
</reference>
<feature type="transmembrane region" description="Helical" evidence="6">
    <location>
        <begin position="257"/>
        <end position="280"/>
    </location>
</feature>
<keyword evidence="3 6" id="KW-1133">Transmembrane helix</keyword>
<keyword evidence="4 5" id="KW-0472">Membrane</keyword>
<comment type="caution">
    <text evidence="8">The sequence shown here is derived from an EMBL/GenBank/DDBJ whole genome shotgun (WGS) entry which is preliminary data.</text>
</comment>
<feature type="transmembrane region" description="Helical" evidence="6">
    <location>
        <begin position="45"/>
        <end position="64"/>
    </location>
</feature>
<evidence type="ECO:0000256" key="3">
    <source>
        <dbReference type="ARBA" id="ARBA00022989"/>
    </source>
</evidence>
<sequence length="303" mass="34680">MDVKGQQPKRQEQEQQQQQQIAESAAVASILVYVTSLQHDPSCRTLVAATTIAYATLYVLLGYVTKQQSLYSKDSDSSSWTFLVSPEAKSRFLSTLNAVVLTMGSLLCFTEWQTYQPEAEGWIGNPNKKTYPPLFAAIFVAFLHFDLLWMVWYRHVYKDVSALIHHVLFIGMTHFVLSGPYFLKPFAWLSLTELSTPFLNLRWYYAIAGQKSSNGYLYTSLAFAGTFLATRVVGYSLGLWDVLRSYQQWRSIRGLHAVTLGLMMGYFLNLFWAIKIVHAVQRVLQTRKKKNTSNKRDKIPNED</sequence>
<feature type="transmembrane region" description="Helical" evidence="6">
    <location>
        <begin position="160"/>
        <end position="180"/>
    </location>
</feature>
<dbReference type="SMART" id="SM00724">
    <property type="entry name" value="TLC"/>
    <property type="match status" value="1"/>
</dbReference>
<evidence type="ECO:0000256" key="4">
    <source>
        <dbReference type="ARBA" id="ARBA00023136"/>
    </source>
</evidence>
<dbReference type="InterPro" id="IPR006634">
    <property type="entry name" value="TLC-dom"/>
</dbReference>
<dbReference type="GO" id="GO:0005783">
    <property type="term" value="C:endoplasmic reticulum"/>
    <property type="evidence" value="ECO:0007669"/>
    <property type="project" value="TreeGrafter"/>
</dbReference>
<dbReference type="GO" id="GO:0055088">
    <property type="term" value="P:lipid homeostasis"/>
    <property type="evidence" value="ECO:0007669"/>
    <property type="project" value="TreeGrafter"/>
</dbReference>
<evidence type="ECO:0000256" key="5">
    <source>
        <dbReference type="PROSITE-ProRule" id="PRU00205"/>
    </source>
</evidence>
<gene>
    <name evidence="8" type="ORF">IV203_010545</name>
</gene>
<keyword evidence="2 5" id="KW-0812">Transmembrane</keyword>
<evidence type="ECO:0000256" key="1">
    <source>
        <dbReference type="ARBA" id="ARBA00004141"/>
    </source>
</evidence>
<dbReference type="Proteomes" id="UP000693970">
    <property type="component" value="Unassembled WGS sequence"/>
</dbReference>
<evidence type="ECO:0000259" key="7">
    <source>
        <dbReference type="PROSITE" id="PS50922"/>
    </source>
</evidence>
<dbReference type="PANTHER" id="PTHR13439">
    <property type="entry name" value="CT120 PROTEIN"/>
    <property type="match status" value="1"/>
</dbReference>
<evidence type="ECO:0000313" key="9">
    <source>
        <dbReference type="Proteomes" id="UP000693970"/>
    </source>
</evidence>
<dbReference type="Pfam" id="PF03798">
    <property type="entry name" value="TRAM_LAG1_CLN8"/>
    <property type="match status" value="1"/>
</dbReference>
<proteinExistence type="predicted"/>
<dbReference type="EMBL" id="JAGRRH010000018">
    <property type="protein sequence ID" value="KAG7351185.1"/>
    <property type="molecule type" value="Genomic_DNA"/>
</dbReference>
<comment type="subcellular location">
    <subcellularLocation>
        <location evidence="1">Membrane</location>
        <topology evidence="1">Multi-pass membrane protein</topology>
    </subcellularLocation>
</comment>
<name>A0A9K3KWD4_9STRA</name>
<dbReference type="PROSITE" id="PS50922">
    <property type="entry name" value="TLC"/>
    <property type="match status" value="1"/>
</dbReference>
<reference evidence="8" key="1">
    <citation type="journal article" date="2021" name="Sci. Rep.">
        <title>Diploid genomic architecture of Nitzschia inconspicua, an elite biomass production diatom.</title>
        <authorList>
            <person name="Oliver A."/>
            <person name="Podell S."/>
            <person name="Pinowska A."/>
            <person name="Traller J.C."/>
            <person name="Smith S.R."/>
            <person name="McClure R."/>
            <person name="Beliaev A."/>
            <person name="Bohutskyi P."/>
            <person name="Hill E.A."/>
            <person name="Rabines A."/>
            <person name="Zheng H."/>
            <person name="Allen L.Z."/>
            <person name="Kuo A."/>
            <person name="Grigoriev I.V."/>
            <person name="Allen A.E."/>
            <person name="Hazlebeck D."/>
            <person name="Allen E.E."/>
        </authorList>
    </citation>
    <scope>NUCLEOTIDE SEQUENCE</scope>
    <source>
        <strain evidence="8">Hildebrandi</strain>
    </source>
</reference>
<dbReference type="PANTHER" id="PTHR13439:SF0">
    <property type="entry name" value="TOPOISOMERASE I DAMAGE AFFECTED PROTEIN 4"/>
    <property type="match status" value="1"/>
</dbReference>
<evidence type="ECO:0000256" key="2">
    <source>
        <dbReference type="ARBA" id="ARBA00022692"/>
    </source>
</evidence>
<feature type="transmembrane region" description="Helical" evidence="6">
    <location>
        <begin position="217"/>
        <end position="237"/>
    </location>
</feature>
<dbReference type="OrthoDB" id="5440at2759"/>
<protein>
    <submittedName>
        <fullName evidence="8">TLC domain containing protein</fullName>
    </submittedName>
</protein>
<dbReference type="GO" id="GO:0016020">
    <property type="term" value="C:membrane"/>
    <property type="evidence" value="ECO:0007669"/>
    <property type="project" value="UniProtKB-SubCell"/>
</dbReference>
<dbReference type="AlphaFoldDB" id="A0A9K3KWD4"/>
<accession>A0A9K3KWD4</accession>
<evidence type="ECO:0000256" key="6">
    <source>
        <dbReference type="SAM" id="Phobius"/>
    </source>
</evidence>
<feature type="domain" description="TLC" evidence="7">
    <location>
        <begin position="83"/>
        <end position="285"/>
    </location>
</feature>
<dbReference type="InterPro" id="IPR050846">
    <property type="entry name" value="TLCD"/>
</dbReference>
<feature type="transmembrane region" description="Helical" evidence="6">
    <location>
        <begin position="134"/>
        <end position="153"/>
    </location>
</feature>
<keyword evidence="9" id="KW-1185">Reference proteome</keyword>
<evidence type="ECO:0000313" key="8">
    <source>
        <dbReference type="EMBL" id="KAG7351185.1"/>
    </source>
</evidence>